<evidence type="ECO:0008006" key="3">
    <source>
        <dbReference type="Google" id="ProtNLM"/>
    </source>
</evidence>
<evidence type="ECO:0000313" key="2">
    <source>
        <dbReference type="Proteomes" id="UP000076609"/>
    </source>
</evidence>
<organism evidence="1 2">
    <name type="scientific">Sphingomonas hankookensis</name>
    <dbReference type="NCBI Taxonomy" id="563996"/>
    <lineage>
        <taxon>Bacteria</taxon>
        <taxon>Pseudomonadati</taxon>
        <taxon>Pseudomonadota</taxon>
        <taxon>Alphaproteobacteria</taxon>
        <taxon>Sphingomonadales</taxon>
        <taxon>Sphingomonadaceae</taxon>
        <taxon>Sphingomonas</taxon>
    </lineage>
</organism>
<dbReference type="EMBL" id="LQQO01000001">
    <property type="protein sequence ID" value="KZE18958.1"/>
    <property type="molecule type" value="Genomic_DNA"/>
</dbReference>
<proteinExistence type="predicted"/>
<dbReference type="InterPro" id="IPR046904">
    <property type="entry name" value="ABC-3C_MC2"/>
</dbReference>
<comment type="caution">
    <text evidence="1">The sequence shown here is derived from an EMBL/GenBank/DDBJ whole genome shotgun (WGS) entry which is preliminary data.</text>
</comment>
<keyword evidence="2" id="KW-1185">Reference proteome</keyword>
<reference evidence="2" key="1">
    <citation type="submission" date="2016-01" db="EMBL/GenBank/DDBJ databases">
        <title>Draft genome of Chromobacterium sp. F49.</title>
        <authorList>
            <person name="Hong K.W."/>
        </authorList>
    </citation>
    <scope>NUCLEOTIDE SEQUENCE [LARGE SCALE GENOMIC DNA]</scope>
    <source>
        <strain evidence="2">CN3</strain>
    </source>
</reference>
<evidence type="ECO:0000313" key="1">
    <source>
        <dbReference type="EMBL" id="KZE18958.1"/>
    </source>
</evidence>
<protein>
    <recommendedName>
        <fullName evidence="3">Threonine transporter</fullName>
    </recommendedName>
</protein>
<dbReference type="Proteomes" id="UP000076609">
    <property type="component" value="Unassembled WGS sequence"/>
</dbReference>
<accession>A0ABR5YHF8</accession>
<dbReference type="Pfam" id="PF20288">
    <property type="entry name" value="MC2"/>
    <property type="match status" value="1"/>
</dbReference>
<gene>
    <name evidence="1" type="ORF">AVT10_00345</name>
</gene>
<name>A0ABR5YHF8_9SPHN</name>
<sequence>MIDRSEVIGLFNSKLETGTRAVIVLDAAYPRTLDLARLTWFDHLVVHTGDAGGPPSLHPPLPERTGELLVRRRLVEDSLTLMRRVHLVDAVADEHGVSFRASDEAAPFVSLMRTEYAQALKTCAKWLVDHFADLSAEELARQVEHRLDRWSVEFSSDGAQPSGGS</sequence>